<dbReference type="Gene3D" id="3.30.730.10">
    <property type="entry name" value="AP2/ERF domain"/>
    <property type="match status" value="1"/>
</dbReference>
<dbReference type="STRING" id="1088818.A0A2I0B744"/>
<dbReference type="PROSITE" id="PS51032">
    <property type="entry name" value="AP2_ERF"/>
    <property type="match status" value="1"/>
</dbReference>
<dbReference type="InterPro" id="IPR036955">
    <property type="entry name" value="AP2/ERF_dom_sf"/>
</dbReference>
<evidence type="ECO:0000256" key="2">
    <source>
        <dbReference type="ARBA" id="ARBA00023015"/>
    </source>
</evidence>
<dbReference type="AlphaFoldDB" id="A0A2I0B744"/>
<evidence type="ECO:0000256" key="1">
    <source>
        <dbReference type="ARBA" id="ARBA00004123"/>
    </source>
</evidence>
<evidence type="ECO:0000256" key="4">
    <source>
        <dbReference type="ARBA" id="ARBA00023163"/>
    </source>
</evidence>
<dbReference type="InterPro" id="IPR050913">
    <property type="entry name" value="AP2/ERF_ERF"/>
</dbReference>
<feature type="region of interest" description="Disordered" evidence="6">
    <location>
        <begin position="76"/>
        <end position="96"/>
    </location>
</feature>
<keyword evidence="3" id="KW-0238">DNA-binding</keyword>
<keyword evidence="5" id="KW-0539">Nucleus</keyword>
<dbReference type="PRINTS" id="PR00367">
    <property type="entry name" value="ETHRSPELEMNT"/>
</dbReference>
<dbReference type="SUPFAM" id="SSF54171">
    <property type="entry name" value="DNA-binding domain"/>
    <property type="match status" value="1"/>
</dbReference>
<sequence>MEERRLPPPKHAVHVQVTSKPVSKITSGDLTRTIRIFCDDHDATDSSGDENCSNHRRVIKRYVQEIRFVDNLQASGKSVAGQRKNRKKKASAGKLRRPLPAGVRRFRGVRCRPWGTFAAEIRDPARRVRLWLGTYSTPEEAAMVYDSAAIQLRGPGAMTNFSGVPSAGSTPAAEPSLPASFEYEYSEDFHNISSPTSVLSGFAAGDLKLFDEMPLWEEFTDIGAVQPGIFEGSLVGKGSFFGADLPPATFSGGSAIGAEEDDFYEGITDLFPLDPLLPAEPKAFF</sequence>
<dbReference type="InterPro" id="IPR001471">
    <property type="entry name" value="AP2/ERF_dom"/>
</dbReference>
<evidence type="ECO:0000259" key="7">
    <source>
        <dbReference type="PROSITE" id="PS51032"/>
    </source>
</evidence>
<dbReference type="GO" id="GO:0005634">
    <property type="term" value="C:nucleus"/>
    <property type="evidence" value="ECO:0007669"/>
    <property type="project" value="UniProtKB-SubCell"/>
</dbReference>
<evidence type="ECO:0000313" key="8">
    <source>
        <dbReference type="EMBL" id="PKA63609.1"/>
    </source>
</evidence>
<feature type="domain" description="AP2/ERF" evidence="7">
    <location>
        <begin position="105"/>
        <end position="162"/>
    </location>
</feature>
<dbReference type="CDD" id="cd00018">
    <property type="entry name" value="AP2"/>
    <property type="match status" value="1"/>
</dbReference>
<dbReference type="GO" id="GO:0003677">
    <property type="term" value="F:DNA binding"/>
    <property type="evidence" value="ECO:0007669"/>
    <property type="project" value="UniProtKB-KW"/>
</dbReference>
<dbReference type="InterPro" id="IPR016177">
    <property type="entry name" value="DNA-bd_dom_sf"/>
</dbReference>
<dbReference type="OrthoDB" id="777519at2759"/>
<comment type="subcellular location">
    <subcellularLocation>
        <location evidence="1">Nucleus</location>
    </subcellularLocation>
</comment>
<dbReference type="GO" id="GO:0003700">
    <property type="term" value="F:DNA-binding transcription factor activity"/>
    <property type="evidence" value="ECO:0007669"/>
    <property type="project" value="InterPro"/>
</dbReference>
<evidence type="ECO:0000256" key="6">
    <source>
        <dbReference type="SAM" id="MobiDB-lite"/>
    </source>
</evidence>
<keyword evidence="9" id="KW-1185">Reference proteome</keyword>
<dbReference type="EMBL" id="KZ451908">
    <property type="protein sequence ID" value="PKA63609.1"/>
    <property type="molecule type" value="Genomic_DNA"/>
</dbReference>
<name>A0A2I0B744_9ASPA</name>
<evidence type="ECO:0000313" key="9">
    <source>
        <dbReference type="Proteomes" id="UP000236161"/>
    </source>
</evidence>
<dbReference type="FunFam" id="3.30.730.10:FF:000001">
    <property type="entry name" value="Ethylene-responsive transcription factor 2"/>
    <property type="match status" value="1"/>
</dbReference>
<dbReference type="Proteomes" id="UP000236161">
    <property type="component" value="Unassembled WGS sequence"/>
</dbReference>
<evidence type="ECO:0000256" key="5">
    <source>
        <dbReference type="ARBA" id="ARBA00023242"/>
    </source>
</evidence>
<keyword evidence="2" id="KW-0805">Transcription regulation</keyword>
<gene>
    <name evidence="8" type="primary">CRF4</name>
    <name evidence="8" type="ORF">AXF42_Ash005504</name>
</gene>
<evidence type="ECO:0000256" key="3">
    <source>
        <dbReference type="ARBA" id="ARBA00023125"/>
    </source>
</evidence>
<keyword evidence="4" id="KW-0804">Transcription</keyword>
<dbReference type="Pfam" id="PF00847">
    <property type="entry name" value="AP2"/>
    <property type="match status" value="1"/>
</dbReference>
<dbReference type="PANTHER" id="PTHR31194">
    <property type="entry name" value="SHN SHINE , DNA BINDING / TRANSCRIPTION FACTOR"/>
    <property type="match status" value="1"/>
</dbReference>
<reference evidence="8 9" key="1">
    <citation type="journal article" date="2017" name="Nature">
        <title>The Apostasia genome and the evolution of orchids.</title>
        <authorList>
            <person name="Zhang G.Q."/>
            <person name="Liu K.W."/>
            <person name="Li Z."/>
            <person name="Lohaus R."/>
            <person name="Hsiao Y.Y."/>
            <person name="Niu S.C."/>
            <person name="Wang J.Y."/>
            <person name="Lin Y.C."/>
            <person name="Xu Q."/>
            <person name="Chen L.J."/>
            <person name="Yoshida K."/>
            <person name="Fujiwara S."/>
            <person name="Wang Z.W."/>
            <person name="Zhang Y.Q."/>
            <person name="Mitsuda N."/>
            <person name="Wang M."/>
            <person name="Liu G.H."/>
            <person name="Pecoraro L."/>
            <person name="Huang H.X."/>
            <person name="Xiao X.J."/>
            <person name="Lin M."/>
            <person name="Wu X.Y."/>
            <person name="Wu W.L."/>
            <person name="Chen Y.Y."/>
            <person name="Chang S.B."/>
            <person name="Sakamoto S."/>
            <person name="Ohme-Takagi M."/>
            <person name="Yagi M."/>
            <person name="Zeng S.J."/>
            <person name="Shen C.Y."/>
            <person name="Yeh C.M."/>
            <person name="Luo Y.B."/>
            <person name="Tsai W.C."/>
            <person name="Van de Peer Y."/>
            <person name="Liu Z.J."/>
        </authorList>
    </citation>
    <scope>NUCLEOTIDE SEQUENCE [LARGE SCALE GENOMIC DNA]</scope>
    <source>
        <strain evidence="9">cv. Shenzhen</strain>
        <tissue evidence="8">Stem</tissue>
    </source>
</reference>
<protein>
    <submittedName>
        <fullName evidence="8">Ethylene-responsive transcription factor CRF4</fullName>
    </submittedName>
</protein>
<accession>A0A2I0B744</accession>
<dbReference type="PANTHER" id="PTHR31194:SF140">
    <property type="entry name" value="ETHYLENE-RESPONSIVE TRANSCRIPTION FACTOR CRF2"/>
    <property type="match status" value="1"/>
</dbReference>
<feature type="compositionally biased region" description="Basic residues" evidence="6">
    <location>
        <begin position="83"/>
        <end position="96"/>
    </location>
</feature>
<organism evidence="8 9">
    <name type="scientific">Apostasia shenzhenica</name>
    <dbReference type="NCBI Taxonomy" id="1088818"/>
    <lineage>
        <taxon>Eukaryota</taxon>
        <taxon>Viridiplantae</taxon>
        <taxon>Streptophyta</taxon>
        <taxon>Embryophyta</taxon>
        <taxon>Tracheophyta</taxon>
        <taxon>Spermatophyta</taxon>
        <taxon>Magnoliopsida</taxon>
        <taxon>Liliopsida</taxon>
        <taxon>Asparagales</taxon>
        <taxon>Orchidaceae</taxon>
        <taxon>Apostasioideae</taxon>
        <taxon>Apostasia</taxon>
    </lineage>
</organism>
<dbReference type="SMART" id="SM00380">
    <property type="entry name" value="AP2"/>
    <property type="match status" value="1"/>
</dbReference>
<proteinExistence type="predicted"/>